<dbReference type="Pfam" id="PF08240">
    <property type="entry name" value="ADH_N"/>
    <property type="match status" value="1"/>
</dbReference>
<gene>
    <name evidence="2" type="ORF">OH76DRAFT_1442483</name>
</gene>
<dbReference type="OrthoDB" id="2737096at2759"/>
<dbReference type="SMART" id="SM00829">
    <property type="entry name" value="PKS_ER"/>
    <property type="match status" value="1"/>
</dbReference>
<dbReference type="GO" id="GO:0016651">
    <property type="term" value="F:oxidoreductase activity, acting on NAD(P)H"/>
    <property type="evidence" value="ECO:0007669"/>
    <property type="project" value="InterPro"/>
</dbReference>
<dbReference type="Gene3D" id="3.90.180.10">
    <property type="entry name" value="Medium-chain alcohol dehydrogenases, catalytic domain"/>
    <property type="match status" value="1"/>
</dbReference>
<proteinExistence type="predicted"/>
<evidence type="ECO:0000313" key="2">
    <source>
        <dbReference type="EMBL" id="RDX46882.1"/>
    </source>
</evidence>
<dbReference type="Proteomes" id="UP000256964">
    <property type="component" value="Unassembled WGS sequence"/>
</dbReference>
<dbReference type="InterPro" id="IPR036291">
    <property type="entry name" value="NAD(P)-bd_dom_sf"/>
</dbReference>
<evidence type="ECO:0000313" key="3">
    <source>
        <dbReference type="Proteomes" id="UP000256964"/>
    </source>
</evidence>
<keyword evidence="3" id="KW-1185">Reference proteome</keyword>
<name>A0A371D2Z3_9APHY</name>
<dbReference type="InterPro" id="IPR013154">
    <property type="entry name" value="ADH-like_N"/>
</dbReference>
<dbReference type="PANTHER" id="PTHR45348:SF2">
    <property type="entry name" value="ZINC-TYPE ALCOHOL DEHYDROGENASE-LIKE PROTEIN C2E1P3.01"/>
    <property type="match status" value="1"/>
</dbReference>
<dbReference type="InterPro" id="IPR013149">
    <property type="entry name" value="ADH-like_C"/>
</dbReference>
<dbReference type="InterPro" id="IPR011032">
    <property type="entry name" value="GroES-like_sf"/>
</dbReference>
<dbReference type="InterPro" id="IPR020843">
    <property type="entry name" value="ER"/>
</dbReference>
<dbReference type="CDD" id="cd08249">
    <property type="entry name" value="enoyl_reductase_like"/>
    <property type="match status" value="1"/>
</dbReference>
<organism evidence="2 3">
    <name type="scientific">Lentinus brumalis</name>
    <dbReference type="NCBI Taxonomy" id="2498619"/>
    <lineage>
        <taxon>Eukaryota</taxon>
        <taxon>Fungi</taxon>
        <taxon>Dikarya</taxon>
        <taxon>Basidiomycota</taxon>
        <taxon>Agaricomycotina</taxon>
        <taxon>Agaricomycetes</taxon>
        <taxon>Polyporales</taxon>
        <taxon>Polyporaceae</taxon>
        <taxon>Lentinus</taxon>
    </lineage>
</organism>
<evidence type="ECO:0000259" key="1">
    <source>
        <dbReference type="SMART" id="SM00829"/>
    </source>
</evidence>
<sequence>MASEIPTFMKAVVYDENLQVTVREHPVPNISDDDVLVKTVAISLNPTDYKHIDGKFGKAGSILGCDYSGIVVKVGKNVHSSPKVGDHVAGFVHGSAYPDEGAFAEYVKVRAELVWVVPANTFSHEQAAAYEVAFWTAAQAFYAPGRLGLVEPPAKAATPDWVFIYGGSSAVGLCAIQLARLSGYKVIATASPRNHELLKSLGADVTVDYRDPDVVSKIKQATGDSLKYAADMIGEVETHRIAVEAIGSSGGKVVGLNVGLQNTEFSRKDVTIIEILLYSVYGRAVSIGPFHIPAAPEDRVHMAAFIKKLPQWILDGALKPIPVKVWEGGLEGVLGGLQYIREGKASGEKIVCRV</sequence>
<dbReference type="Pfam" id="PF00107">
    <property type="entry name" value="ADH_zinc_N"/>
    <property type="match status" value="1"/>
</dbReference>
<dbReference type="SUPFAM" id="SSF51735">
    <property type="entry name" value="NAD(P)-binding Rossmann-fold domains"/>
    <property type="match status" value="1"/>
</dbReference>
<dbReference type="STRING" id="139420.A0A371D2Z3"/>
<dbReference type="InterPro" id="IPR047122">
    <property type="entry name" value="Trans-enoyl_RdTase-like"/>
</dbReference>
<accession>A0A371D2Z3</accession>
<reference evidence="2 3" key="1">
    <citation type="journal article" date="2018" name="Biotechnol. Biofuels">
        <title>Integrative visual omics of the white-rot fungus Polyporus brumalis exposes the biotechnological potential of its oxidative enzymes for delignifying raw plant biomass.</title>
        <authorList>
            <person name="Miyauchi S."/>
            <person name="Rancon A."/>
            <person name="Drula E."/>
            <person name="Hage H."/>
            <person name="Chaduli D."/>
            <person name="Favel A."/>
            <person name="Grisel S."/>
            <person name="Henrissat B."/>
            <person name="Herpoel-Gimbert I."/>
            <person name="Ruiz-Duenas F.J."/>
            <person name="Chevret D."/>
            <person name="Hainaut M."/>
            <person name="Lin J."/>
            <person name="Wang M."/>
            <person name="Pangilinan J."/>
            <person name="Lipzen A."/>
            <person name="Lesage-Meessen L."/>
            <person name="Navarro D."/>
            <person name="Riley R."/>
            <person name="Grigoriev I.V."/>
            <person name="Zhou S."/>
            <person name="Raouche S."/>
            <person name="Rosso M.N."/>
        </authorList>
    </citation>
    <scope>NUCLEOTIDE SEQUENCE [LARGE SCALE GENOMIC DNA]</scope>
    <source>
        <strain evidence="2 3">BRFM 1820</strain>
    </source>
</reference>
<dbReference type="SUPFAM" id="SSF50129">
    <property type="entry name" value="GroES-like"/>
    <property type="match status" value="1"/>
</dbReference>
<dbReference type="EMBL" id="KZ857423">
    <property type="protein sequence ID" value="RDX46882.1"/>
    <property type="molecule type" value="Genomic_DNA"/>
</dbReference>
<dbReference type="Gene3D" id="3.40.50.720">
    <property type="entry name" value="NAD(P)-binding Rossmann-like Domain"/>
    <property type="match status" value="1"/>
</dbReference>
<dbReference type="AlphaFoldDB" id="A0A371D2Z3"/>
<protein>
    <submittedName>
        <fullName evidence="2">GroES-like protein</fullName>
    </submittedName>
</protein>
<feature type="domain" description="Enoyl reductase (ER)" evidence="1">
    <location>
        <begin position="14"/>
        <end position="352"/>
    </location>
</feature>
<dbReference type="PANTHER" id="PTHR45348">
    <property type="entry name" value="HYPOTHETICAL OXIDOREDUCTASE (EUROFUNG)"/>
    <property type="match status" value="1"/>
</dbReference>